<evidence type="ECO:0000259" key="2">
    <source>
        <dbReference type="PROSITE" id="PS50076"/>
    </source>
</evidence>
<dbReference type="InterPro" id="IPR052812">
    <property type="entry name" value="Plant_DnaJ_domain"/>
</dbReference>
<feature type="domain" description="J" evidence="2">
    <location>
        <begin position="15"/>
        <end position="80"/>
    </location>
</feature>
<reference evidence="3" key="1">
    <citation type="submission" date="2019-03" db="EMBL/GenBank/DDBJ databases">
        <title>Long read genome sequence of the mycoparasitic Pythium oligandrum ATCC 38472 isolated from sugarbeet rhizosphere.</title>
        <authorList>
            <person name="Gaulin E."/>
        </authorList>
    </citation>
    <scope>NUCLEOTIDE SEQUENCE</scope>
    <source>
        <strain evidence="3">ATCC 38472_TT</strain>
    </source>
</reference>
<dbReference type="Pfam" id="PF00226">
    <property type="entry name" value="DnaJ"/>
    <property type="match status" value="1"/>
</dbReference>
<dbReference type="InterPro" id="IPR036869">
    <property type="entry name" value="J_dom_sf"/>
</dbReference>
<dbReference type="CDD" id="cd06257">
    <property type="entry name" value="DnaJ"/>
    <property type="match status" value="1"/>
</dbReference>
<proteinExistence type="predicted"/>
<name>A0A8K1C4H2_PYTOL</name>
<dbReference type="PANTHER" id="PTHR44272">
    <property type="entry name" value="DNAJ DOMAIN (PROKARYOTIC HEAT SHOCK PROTEIN)"/>
    <property type="match status" value="1"/>
</dbReference>
<protein>
    <recommendedName>
        <fullName evidence="2">J domain-containing protein</fullName>
    </recommendedName>
</protein>
<accession>A0A8K1C4H2</accession>
<dbReference type="InterPro" id="IPR018253">
    <property type="entry name" value="DnaJ_domain_CS"/>
</dbReference>
<gene>
    <name evidence="3" type="ORF">Poli38472_008923</name>
</gene>
<evidence type="ECO:0000256" key="1">
    <source>
        <dbReference type="SAM" id="MobiDB-lite"/>
    </source>
</evidence>
<evidence type="ECO:0000313" key="4">
    <source>
        <dbReference type="Proteomes" id="UP000794436"/>
    </source>
</evidence>
<evidence type="ECO:0000313" key="3">
    <source>
        <dbReference type="EMBL" id="TMW56275.1"/>
    </source>
</evidence>
<feature type="region of interest" description="Disordered" evidence="1">
    <location>
        <begin position="359"/>
        <end position="393"/>
    </location>
</feature>
<sequence length="422" mass="46511">MSSAPVAATPADTFNYYQVLGVEKTASELEIKTAYRKLALKYHPDRNAGNEEASDKFKQVSTAYAVLSDPNKRRQYDVAGETGKDMEFESVDVESMGGFGRVVGALFTKIGLPIPTQISQSVLTAARDLCDERSNATQKEPVTAMSYGSERHARVEKQGAHFYRFTVEEDRESVVLMCRSASKSKFKLVLFDASGGVRMVQESAKRSKCTAADMFLSSSIELMDLHEMWPPHLSGSDSELPELFTKLSTFEVKRTIVLEKGDHLFCVYGDNWLSQVRYSIKVLKIDPKSTGLREIQDHERELVGIKLELDTLQKEYLAAKKAFEEVAGRVDATQKRTDDLLVAREAAYDQFLAGSSVPVNGNMGAPDLHRSSSRSSMESNGSTSNGPASNVKSIFGGFSNRLFSKTDGARASPDASQSNRNS</sequence>
<dbReference type="SMART" id="SM00271">
    <property type="entry name" value="DnaJ"/>
    <property type="match status" value="1"/>
</dbReference>
<dbReference type="EMBL" id="SPLM01000146">
    <property type="protein sequence ID" value="TMW56275.1"/>
    <property type="molecule type" value="Genomic_DNA"/>
</dbReference>
<dbReference type="InterPro" id="IPR001623">
    <property type="entry name" value="DnaJ_domain"/>
</dbReference>
<dbReference type="PROSITE" id="PS50076">
    <property type="entry name" value="DNAJ_2"/>
    <property type="match status" value="1"/>
</dbReference>
<keyword evidence="4" id="KW-1185">Reference proteome</keyword>
<dbReference type="PROSITE" id="PS00636">
    <property type="entry name" value="DNAJ_1"/>
    <property type="match status" value="1"/>
</dbReference>
<dbReference type="Gene3D" id="1.10.287.110">
    <property type="entry name" value="DnaJ domain"/>
    <property type="match status" value="1"/>
</dbReference>
<organism evidence="3 4">
    <name type="scientific">Pythium oligandrum</name>
    <name type="common">Mycoparasitic fungus</name>
    <dbReference type="NCBI Taxonomy" id="41045"/>
    <lineage>
        <taxon>Eukaryota</taxon>
        <taxon>Sar</taxon>
        <taxon>Stramenopiles</taxon>
        <taxon>Oomycota</taxon>
        <taxon>Peronosporomycetes</taxon>
        <taxon>Pythiales</taxon>
        <taxon>Pythiaceae</taxon>
        <taxon>Pythium</taxon>
    </lineage>
</organism>
<dbReference type="SUPFAM" id="SSF46565">
    <property type="entry name" value="Chaperone J-domain"/>
    <property type="match status" value="1"/>
</dbReference>
<feature type="compositionally biased region" description="Low complexity" evidence="1">
    <location>
        <begin position="373"/>
        <end position="384"/>
    </location>
</feature>
<dbReference type="OrthoDB" id="10250354at2759"/>
<dbReference type="PRINTS" id="PR00625">
    <property type="entry name" value="JDOMAIN"/>
</dbReference>
<dbReference type="PANTHER" id="PTHR44272:SF3">
    <property type="entry name" value="J DOMAIN-CONTAINING PROTEIN"/>
    <property type="match status" value="1"/>
</dbReference>
<dbReference type="AlphaFoldDB" id="A0A8K1C4H2"/>
<comment type="caution">
    <text evidence="3">The sequence shown here is derived from an EMBL/GenBank/DDBJ whole genome shotgun (WGS) entry which is preliminary data.</text>
</comment>
<dbReference type="Proteomes" id="UP000794436">
    <property type="component" value="Unassembled WGS sequence"/>
</dbReference>